<feature type="domain" description="S1 motif" evidence="2">
    <location>
        <begin position="69"/>
        <end position="131"/>
    </location>
</feature>
<evidence type="ECO:0000313" key="3">
    <source>
        <dbReference type="EMBL" id="PQJ12924.1"/>
    </source>
</evidence>
<feature type="domain" description="S1 motif" evidence="2">
    <location>
        <begin position="144"/>
        <end position="206"/>
    </location>
</feature>
<dbReference type="RefSeq" id="WP_105037808.1">
    <property type="nucleotide sequence ID" value="NZ_PPSL01000001.1"/>
</dbReference>
<dbReference type="InterPro" id="IPR014464">
    <property type="entry name" value="CvfB_fam"/>
</dbReference>
<comment type="caution">
    <text evidence="3">The sequence shown here is derived from an EMBL/GenBank/DDBJ whole genome shotgun (WGS) entry which is preliminary data.</text>
</comment>
<keyword evidence="4" id="KW-1185">Reference proteome</keyword>
<organism evidence="3 4">
    <name type="scientific">Flavipsychrobacter stenotrophus</name>
    <dbReference type="NCBI Taxonomy" id="2077091"/>
    <lineage>
        <taxon>Bacteria</taxon>
        <taxon>Pseudomonadati</taxon>
        <taxon>Bacteroidota</taxon>
        <taxon>Chitinophagia</taxon>
        <taxon>Chitinophagales</taxon>
        <taxon>Chitinophagaceae</taxon>
        <taxon>Flavipsychrobacter</taxon>
    </lineage>
</organism>
<dbReference type="Gene3D" id="1.10.10.10">
    <property type="entry name" value="Winged helix-like DNA-binding domain superfamily/Winged helix DNA-binding domain"/>
    <property type="match status" value="1"/>
</dbReference>
<dbReference type="PANTHER" id="PTHR37296">
    <property type="entry name" value="CONSERVED VIRULENCE FACTOR B"/>
    <property type="match status" value="1"/>
</dbReference>
<dbReference type="InterPro" id="IPR012340">
    <property type="entry name" value="NA-bd_OB-fold"/>
</dbReference>
<dbReference type="Pfam" id="PF13509">
    <property type="entry name" value="S1_2"/>
    <property type="match status" value="1"/>
</dbReference>
<protein>
    <submittedName>
        <fullName evidence="3">RNA-binding protein</fullName>
    </submittedName>
</protein>
<feature type="domain" description="S1 motif" evidence="2">
    <location>
        <begin position="3"/>
        <end position="64"/>
    </location>
</feature>
<dbReference type="Pfam" id="PF17783">
    <property type="entry name" value="WHD_CvfB"/>
    <property type="match status" value="1"/>
</dbReference>
<dbReference type="OrthoDB" id="9801597at2"/>
<proteinExistence type="inferred from homology"/>
<gene>
    <name evidence="3" type="ORF">CJD36_004035</name>
</gene>
<dbReference type="EMBL" id="PPSL01000001">
    <property type="protein sequence ID" value="PQJ12924.1"/>
    <property type="molecule type" value="Genomic_DNA"/>
</dbReference>
<evidence type="ECO:0000259" key="2">
    <source>
        <dbReference type="SMART" id="SM00316"/>
    </source>
</evidence>
<reference evidence="3 4" key="1">
    <citation type="submission" date="2018-01" db="EMBL/GenBank/DDBJ databases">
        <title>A novel member of the phylum Bacteroidetes isolated from glacier ice.</title>
        <authorList>
            <person name="Liu Q."/>
            <person name="Xin Y.-H."/>
        </authorList>
    </citation>
    <scope>NUCLEOTIDE SEQUENCE [LARGE SCALE GENOMIC DNA]</scope>
    <source>
        <strain evidence="3 4">RB1R16</strain>
    </source>
</reference>
<evidence type="ECO:0000313" key="4">
    <source>
        <dbReference type="Proteomes" id="UP000239872"/>
    </source>
</evidence>
<dbReference type="GO" id="GO:0003676">
    <property type="term" value="F:nucleic acid binding"/>
    <property type="evidence" value="ECO:0007669"/>
    <property type="project" value="InterPro"/>
</dbReference>
<dbReference type="Proteomes" id="UP000239872">
    <property type="component" value="Unassembled WGS sequence"/>
</dbReference>
<dbReference type="InterPro" id="IPR039566">
    <property type="entry name" value="CvfB_S1_st"/>
</dbReference>
<dbReference type="AlphaFoldDB" id="A0A2S7T1U1"/>
<dbReference type="InterPro" id="IPR036388">
    <property type="entry name" value="WH-like_DNA-bd_sf"/>
</dbReference>
<dbReference type="SMART" id="SM00316">
    <property type="entry name" value="S1"/>
    <property type="match status" value="3"/>
</dbReference>
<dbReference type="InterPro" id="IPR040764">
    <property type="entry name" value="CvfB_WH"/>
</dbReference>
<accession>A0A2S7T1U1</accession>
<evidence type="ECO:0000256" key="1">
    <source>
        <dbReference type="PIRNR" id="PIRNR012524"/>
    </source>
</evidence>
<name>A0A2S7T1U1_9BACT</name>
<dbReference type="PANTHER" id="PTHR37296:SF1">
    <property type="entry name" value="CONSERVED VIRULENCE FACTOR B"/>
    <property type="match status" value="1"/>
</dbReference>
<dbReference type="InterPro" id="IPR003029">
    <property type="entry name" value="S1_domain"/>
</dbReference>
<dbReference type="PIRSF" id="PIRSF012524">
    <property type="entry name" value="YitL_S1"/>
    <property type="match status" value="1"/>
</dbReference>
<dbReference type="Gene3D" id="2.40.50.140">
    <property type="entry name" value="Nucleic acid-binding proteins"/>
    <property type="match status" value="2"/>
</dbReference>
<sequence length="278" mass="31539">MVNVGKYNTLKVVKEVSFGMYLDGGEGEEILLPKRYVPDGLKPDDEITVFVYHDNEQRLTATTTKPVGEVGDILMMETVDINSNGAFMKWGIMKDVFLPVSQMVSRMQVGNKYFVYLFIDEKTGRVTATEKIDRFLSNNDLTVAENETVDLVVFLKTDIGYKVIINSKHLGVLHFNEVFQDLEIGAKARGYIKHIRPDSKIDVSLGTKGYEKVNAEESRILDLLKENSGYLPYNDKSDPEAIYAFFGVSKKTFKMTLGALYKKRRIEFTQTGVKLIEE</sequence>
<comment type="similarity">
    <text evidence="1">Belongs to the CvfB family.</text>
</comment>